<organism evidence="1 2">
    <name type="scientific">Adineta steineri</name>
    <dbReference type="NCBI Taxonomy" id="433720"/>
    <lineage>
        <taxon>Eukaryota</taxon>
        <taxon>Metazoa</taxon>
        <taxon>Spiralia</taxon>
        <taxon>Gnathifera</taxon>
        <taxon>Rotifera</taxon>
        <taxon>Eurotatoria</taxon>
        <taxon>Bdelloidea</taxon>
        <taxon>Adinetida</taxon>
        <taxon>Adinetidae</taxon>
        <taxon>Adineta</taxon>
    </lineage>
</organism>
<accession>A0A820BKZ5</accession>
<proteinExistence type="predicted"/>
<evidence type="ECO:0000313" key="1">
    <source>
        <dbReference type="EMBL" id="CAF4203149.1"/>
    </source>
</evidence>
<evidence type="ECO:0000313" key="2">
    <source>
        <dbReference type="Proteomes" id="UP000663844"/>
    </source>
</evidence>
<comment type="caution">
    <text evidence="1">The sequence shown here is derived from an EMBL/GenBank/DDBJ whole genome shotgun (WGS) entry which is preliminary data.</text>
</comment>
<name>A0A820BKZ5_9BILA</name>
<protein>
    <submittedName>
        <fullName evidence="1">Uncharacterized protein</fullName>
    </submittedName>
</protein>
<dbReference type="Proteomes" id="UP000663844">
    <property type="component" value="Unassembled WGS sequence"/>
</dbReference>
<gene>
    <name evidence="1" type="ORF">OXD698_LOCUS40939</name>
</gene>
<reference evidence="1" key="1">
    <citation type="submission" date="2021-02" db="EMBL/GenBank/DDBJ databases">
        <authorList>
            <person name="Nowell W R."/>
        </authorList>
    </citation>
    <scope>NUCLEOTIDE SEQUENCE</scope>
</reference>
<feature type="non-terminal residue" evidence="1">
    <location>
        <position position="1"/>
    </location>
</feature>
<dbReference type="EMBL" id="CAJOAZ010009406">
    <property type="protein sequence ID" value="CAF4203149.1"/>
    <property type="molecule type" value="Genomic_DNA"/>
</dbReference>
<sequence>KLLEKKNNNNETPMEIAQANNNNLCVDLFKTS</sequence>
<dbReference type="AlphaFoldDB" id="A0A820BKZ5"/>